<accession>A0AAX1PE06</accession>
<dbReference type="Proteomes" id="UP000249422">
    <property type="component" value="Unassembled WGS sequence"/>
</dbReference>
<keyword evidence="1" id="KW-0808">Transferase</keyword>
<dbReference type="GO" id="GO:0016874">
    <property type="term" value="F:ligase activity"/>
    <property type="evidence" value="ECO:0007669"/>
    <property type="project" value="UniProtKB-KW"/>
</dbReference>
<gene>
    <name evidence="1" type="ORF">DEU50_13013</name>
</gene>
<evidence type="ECO:0000313" key="1">
    <source>
        <dbReference type="EMBL" id="RAI98529.1"/>
    </source>
</evidence>
<comment type="caution">
    <text evidence="1">The sequence shown here is derived from an EMBL/GenBank/DDBJ whole genome shotgun (WGS) entry which is preliminary data.</text>
</comment>
<proteinExistence type="predicted"/>
<keyword evidence="1" id="KW-0548">Nucleotidyltransferase</keyword>
<keyword evidence="1" id="KW-0436">Ligase</keyword>
<name>A0AAX1PE06_AERSA</name>
<dbReference type="GO" id="GO:0016779">
    <property type="term" value="F:nucleotidyltransferase activity"/>
    <property type="evidence" value="ECO:0007669"/>
    <property type="project" value="UniProtKB-KW"/>
</dbReference>
<organism evidence="1 2">
    <name type="scientific">Aeromonas salmonicida</name>
    <dbReference type="NCBI Taxonomy" id="645"/>
    <lineage>
        <taxon>Bacteria</taxon>
        <taxon>Pseudomonadati</taxon>
        <taxon>Pseudomonadota</taxon>
        <taxon>Gammaproteobacteria</taxon>
        <taxon>Aeromonadales</taxon>
        <taxon>Aeromonadaceae</taxon>
        <taxon>Aeromonas</taxon>
    </lineage>
</organism>
<sequence>MSKLSPKVAVRDQRGFAVVAYGKIGGIALGYGSGLAFLHGGNPDSDKDGHEPSTAAACEQYQQAAGTSPFHLGR</sequence>
<dbReference type="EMBL" id="QLLM01000030">
    <property type="protein sequence ID" value="RAI98529.1"/>
    <property type="molecule type" value="Genomic_DNA"/>
</dbReference>
<reference evidence="1 2" key="1">
    <citation type="submission" date="2018-06" db="EMBL/GenBank/DDBJ databases">
        <title>Freshwater and sediment microbial communities from various areas in North America, analyzing microbe dynamics in response to fracking.</title>
        <authorList>
            <person name="Lamendella R."/>
        </authorList>
    </citation>
    <scope>NUCLEOTIDE SEQUENCE [LARGE SCALE GENOMIC DNA]</scope>
    <source>
        <strain evidence="1 2">17</strain>
    </source>
</reference>
<evidence type="ECO:0000313" key="2">
    <source>
        <dbReference type="Proteomes" id="UP000249422"/>
    </source>
</evidence>
<protein>
    <submittedName>
        <fullName evidence="1">Glutamate-ammonia ligase adenylyltransferase</fullName>
    </submittedName>
</protein>
<dbReference type="AlphaFoldDB" id="A0AAX1PE06"/>